<dbReference type="PANTHER" id="PTHR12526:SF640">
    <property type="entry name" value="COLANIC ACID BIOSYNTHESIS GLYCOSYLTRANSFERASE WCAL-RELATED"/>
    <property type="match status" value="1"/>
</dbReference>
<evidence type="ECO:0000313" key="7">
    <source>
        <dbReference type="Proteomes" id="UP001598352"/>
    </source>
</evidence>
<evidence type="ECO:0000256" key="1">
    <source>
        <dbReference type="ARBA" id="ARBA00009481"/>
    </source>
</evidence>
<accession>A0ABW6F817</accession>
<feature type="region of interest" description="Disordered" evidence="5">
    <location>
        <begin position="32"/>
        <end position="51"/>
    </location>
</feature>
<evidence type="ECO:0000256" key="5">
    <source>
        <dbReference type="SAM" id="MobiDB-lite"/>
    </source>
</evidence>
<proteinExistence type="inferred from homology"/>
<evidence type="ECO:0000256" key="3">
    <source>
        <dbReference type="ARBA" id="ARBA00022676"/>
    </source>
</evidence>
<evidence type="ECO:0000256" key="4">
    <source>
        <dbReference type="ARBA" id="ARBA00022679"/>
    </source>
</evidence>
<name>A0ABW6F817_9ACTN</name>
<gene>
    <name evidence="6" type="ORF">ACFWOQ_25045</name>
</gene>
<dbReference type="SUPFAM" id="SSF53756">
    <property type="entry name" value="UDP-Glycosyltransferase/glycogen phosphorylase"/>
    <property type="match status" value="1"/>
</dbReference>
<keyword evidence="3 6" id="KW-0328">Glycosyltransferase</keyword>
<dbReference type="RefSeq" id="WP_382775897.1">
    <property type="nucleotide sequence ID" value="NZ_JBHXKZ010000023.1"/>
</dbReference>
<dbReference type="GO" id="GO:0016757">
    <property type="term" value="F:glycosyltransferase activity"/>
    <property type="evidence" value="ECO:0007669"/>
    <property type="project" value="UniProtKB-KW"/>
</dbReference>
<sequence length="687" mass="74838">MSTDAPAPRSPERDALGGLDFDELLAARTAFYGKPAEEAAPEASQRSADPPRDGLLAQLLAAEYGSRPQGVRRQGGAFTPGDLTTAALRRACRLGIAMPPRPLLHRALGHPRQAGTALELWPGSVSRYGPRQARDVLRQHLVDRRRSHPEHITVLLELAMSAGLRPLTAEEAAAAAAASPLRQARHALWRYLHLLPGGSSHLPDTATARDDYERLLLSPPADLAGVRMRPGGLIIAQSMLLGSLDRPGHGQSGGLSVLLAGLGDRLASTSAAAGVVTIVTASHRDLAEDPCLVRERAPGHWIVRLPVDAPAVPLQQQMPAHRAGLTWWAVRLLRLLPRPVDVMHVRYADDASLGLAEAGRILGCRLVFTATPDPHRHLARRHADTASGSTRSAEHLRHDLHRVFIADRLVHRAHSVVGIPGRGGTSELLRFFPELSTHNDGRGPSALPEGVPAYVPARHEDELRRTLLETLFAGGDDLRTLAPGDRNLTLLLCVGRLHTMKQQHLLVDAWLNGGLWRTTTLVLVGGATDHPTEEERNMRRRLHETVRVSPSAARRLALLPALANKDVRRLEHAIAESEELNAWYVCPSLKEEFGLAVLEAMEAGLPVAATRRGGIPHYLRDGVNGVLLDTSTRRTLVRGLHHIAALAEPERRRMAYAGRRTVLERFSVAEMAEVLAQEYVGVCLRPL</sequence>
<keyword evidence="7" id="KW-1185">Reference proteome</keyword>
<organism evidence="6 7">
    <name type="scientific">Streptomyces rubiginosohelvolus</name>
    <dbReference type="NCBI Taxonomy" id="67362"/>
    <lineage>
        <taxon>Bacteria</taxon>
        <taxon>Bacillati</taxon>
        <taxon>Actinomycetota</taxon>
        <taxon>Actinomycetes</taxon>
        <taxon>Kitasatosporales</taxon>
        <taxon>Streptomycetaceae</taxon>
        <taxon>Streptomyces</taxon>
    </lineage>
</organism>
<comment type="similarity">
    <text evidence="1">Belongs to the glycosyltransferase group 1 family. Glycosyltransferase 4 subfamily.</text>
</comment>
<dbReference type="Pfam" id="PF13692">
    <property type="entry name" value="Glyco_trans_1_4"/>
    <property type="match status" value="1"/>
</dbReference>
<dbReference type="PANTHER" id="PTHR12526">
    <property type="entry name" value="GLYCOSYLTRANSFERASE"/>
    <property type="match status" value="1"/>
</dbReference>
<dbReference type="CDD" id="cd03801">
    <property type="entry name" value="GT4_PimA-like"/>
    <property type="match status" value="1"/>
</dbReference>
<keyword evidence="4 6" id="KW-0808">Transferase</keyword>
<evidence type="ECO:0000313" key="6">
    <source>
        <dbReference type="EMBL" id="MFD4825840.1"/>
    </source>
</evidence>
<dbReference type="EMBL" id="JBHXKZ010000023">
    <property type="protein sequence ID" value="MFD4825840.1"/>
    <property type="molecule type" value="Genomic_DNA"/>
</dbReference>
<comment type="caution">
    <text evidence="6">The sequence shown here is derived from an EMBL/GenBank/DDBJ whole genome shotgun (WGS) entry which is preliminary data.</text>
</comment>
<reference evidence="6 7" key="1">
    <citation type="submission" date="2024-09" db="EMBL/GenBank/DDBJ databases">
        <title>The Natural Products Discovery Center: Release of the First 8490 Sequenced Strains for Exploring Actinobacteria Biosynthetic Diversity.</title>
        <authorList>
            <person name="Kalkreuter E."/>
            <person name="Kautsar S.A."/>
            <person name="Yang D."/>
            <person name="Bader C.D."/>
            <person name="Teijaro C.N."/>
            <person name="Fluegel L."/>
            <person name="Davis C.M."/>
            <person name="Simpson J.R."/>
            <person name="Lauterbach L."/>
            <person name="Steele A.D."/>
            <person name="Gui C."/>
            <person name="Meng S."/>
            <person name="Li G."/>
            <person name="Viehrig K."/>
            <person name="Ye F."/>
            <person name="Su P."/>
            <person name="Kiefer A.F."/>
            <person name="Nichols A."/>
            <person name="Cepeda A.J."/>
            <person name="Yan W."/>
            <person name="Fan B."/>
            <person name="Jiang Y."/>
            <person name="Adhikari A."/>
            <person name="Zheng C.-J."/>
            <person name="Schuster L."/>
            <person name="Cowan T.M."/>
            <person name="Smanski M.J."/>
            <person name="Chevrette M.G."/>
            <person name="De Carvalho L.P.S."/>
            <person name="Shen B."/>
        </authorList>
    </citation>
    <scope>NUCLEOTIDE SEQUENCE [LARGE SCALE GENOMIC DNA]</scope>
    <source>
        <strain evidence="6 7">NPDC058428</strain>
    </source>
</reference>
<dbReference type="Gene3D" id="3.40.50.2000">
    <property type="entry name" value="Glycogen Phosphorylase B"/>
    <property type="match status" value="2"/>
</dbReference>
<protein>
    <recommendedName>
        <fullName evidence="2">D-inositol 3-phosphate glycosyltransferase</fullName>
    </recommendedName>
</protein>
<dbReference type="Proteomes" id="UP001598352">
    <property type="component" value="Unassembled WGS sequence"/>
</dbReference>
<evidence type="ECO:0000256" key="2">
    <source>
        <dbReference type="ARBA" id="ARBA00021292"/>
    </source>
</evidence>